<feature type="compositionally biased region" description="Pro residues" evidence="1">
    <location>
        <begin position="202"/>
        <end position="213"/>
    </location>
</feature>
<proteinExistence type="predicted"/>
<evidence type="ECO:0000256" key="1">
    <source>
        <dbReference type="SAM" id="MobiDB-lite"/>
    </source>
</evidence>
<dbReference type="RefSeq" id="WP_162656386.1">
    <property type="nucleotide sequence ID" value="NZ_LR593887.1"/>
</dbReference>
<reference evidence="3" key="1">
    <citation type="submission" date="2019-04" db="EMBL/GenBank/DDBJ databases">
        <authorList>
            <consortium name="Science for Life Laboratories"/>
        </authorList>
    </citation>
    <scope>NUCLEOTIDE SEQUENCE</scope>
    <source>
        <strain evidence="3">MBLW1</strain>
    </source>
</reference>
<keyword evidence="2" id="KW-0472">Membrane</keyword>
<feature type="compositionally biased region" description="Low complexity" evidence="1">
    <location>
        <begin position="188"/>
        <end position="199"/>
    </location>
</feature>
<feature type="transmembrane region" description="Helical" evidence="2">
    <location>
        <begin position="475"/>
        <end position="496"/>
    </location>
</feature>
<feature type="compositionally biased region" description="Low complexity" evidence="1">
    <location>
        <begin position="121"/>
        <end position="139"/>
    </location>
</feature>
<dbReference type="Proteomes" id="UP000464378">
    <property type="component" value="Chromosome"/>
</dbReference>
<name>A0A6C2YHY3_9BACT</name>
<feature type="region of interest" description="Disordered" evidence="1">
    <location>
        <begin position="58"/>
        <end position="278"/>
    </location>
</feature>
<feature type="transmembrane region" description="Helical" evidence="2">
    <location>
        <begin position="365"/>
        <end position="384"/>
    </location>
</feature>
<feature type="transmembrane region" description="Helical" evidence="2">
    <location>
        <begin position="438"/>
        <end position="463"/>
    </location>
</feature>
<keyword evidence="4" id="KW-1185">Reference proteome</keyword>
<feature type="transmembrane region" description="Helical" evidence="2">
    <location>
        <begin position="508"/>
        <end position="528"/>
    </location>
</feature>
<evidence type="ECO:0000313" key="3">
    <source>
        <dbReference type="EMBL" id="VIP01148.1"/>
    </source>
</evidence>
<gene>
    <name evidence="3" type="ORF">GMBLW1_28120</name>
</gene>
<feature type="transmembrane region" description="Helical" evidence="2">
    <location>
        <begin position="300"/>
        <end position="322"/>
    </location>
</feature>
<keyword evidence="2" id="KW-0812">Transmembrane</keyword>
<evidence type="ECO:0000313" key="4">
    <source>
        <dbReference type="Proteomes" id="UP000464378"/>
    </source>
</evidence>
<dbReference type="KEGG" id="tim:GMBLW1_28120"/>
<keyword evidence="2" id="KW-1133">Transmembrane helix</keyword>
<organism evidence="3">
    <name type="scientific">Tuwongella immobilis</name>
    <dbReference type="NCBI Taxonomy" id="692036"/>
    <lineage>
        <taxon>Bacteria</taxon>
        <taxon>Pseudomonadati</taxon>
        <taxon>Planctomycetota</taxon>
        <taxon>Planctomycetia</taxon>
        <taxon>Gemmatales</taxon>
        <taxon>Gemmataceae</taxon>
        <taxon>Tuwongella</taxon>
    </lineage>
</organism>
<dbReference type="InParanoid" id="A0A6C2YHY3"/>
<dbReference type="EMBL" id="LR586016">
    <property type="protein sequence ID" value="VIP01148.1"/>
    <property type="molecule type" value="Genomic_DNA"/>
</dbReference>
<feature type="transmembrane region" description="Helical" evidence="2">
    <location>
        <begin position="334"/>
        <end position="358"/>
    </location>
</feature>
<feature type="compositionally biased region" description="Low complexity" evidence="1">
    <location>
        <begin position="81"/>
        <end position="108"/>
    </location>
</feature>
<evidence type="ECO:0000256" key="2">
    <source>
        <dbReference type="SAM" id="Phobius"/>
    </source>
</evidence>
<dbReference type="CDD" id="cd20335">
    <property type="entry name" value="BRcat_RBR"/>
    <property type="match status" value="1"/>
</dbReference>
<accession>A0A6C2YHY3</accession>
<dbReference type="AlphaFoldDB" id="A0A6C2YHY3"/>
<protein>
    <submittedName>
        <fullName evidence="3">Uncharacterized protein</fullName>
    </submittedName>
</protein>
<feature type="compositionally biased region" description="Pro residues" evidence="1">
    <location>
        <begin position="66"/>
        <end position="80"/>
    </location>
</feature>
<sequence>MPMIECPNCQGHLMFPDGIAPRKVQCPGCKFVFFSGEAKLVGADAPMLLDGPSIVEPAPGSLLPKPSAPQRPATAPPQPVSPSALPSASASPSPSSPASPASPSADAAGQLPPELRPGKPPMSSAPAAKSPPAAKPGAPRNAGAKAQPPSTLDTRPTGKNRFLPADDQMIDLAPEDDPDDAPQGAGGLPIAPTILPAAPDLFQPPPTTAPPPSAKKKPAIIPDAILEEPVRKSSKRPTRRRDDDDEDEDRRDRLRARRRPRDDDDDDDDRDSLAFGEEDENVPYEESIDRYLWARRGLMACYFGIVSLIASLFIFLVAFGLMRLGNPDNVSSTMVRISVIFGTGGFIGLFIGFGMLCFGPVQKGAIYFAGGGLILVMVNLGLLVPQGGPSSAFLHRQLPKSFMVSMLPTVLGLEMTAPKSTIRNTLREFRERGGLDSLFAPALLELAIMSLLLAFLGAIAKCIGDRTMRDQTNQLLIAYPAGMFGMGIILLVIIHIAMAAESTDLLEVMTTLAAFASVGIMAIVYFFIMQMTRTGIDACDPRRW</sequence>
<dbReference type="EMBL" id="LR593887">
    <property type="protein sequence ID" value="VTR97722.1"/>
    <property type="molecule type" value="Genomic_DNA"/>
</dbReference>
<feature type="compositionally biased region" description="Acidic residues" evidence="1">
    <location>
        <begin position="263"/>
        <end position="278"/>
    </location>
</feature>